<evidence type="ECO:0000313" key="3">
    <source>
        <dbReference type="Proteomes" id="UP000799778"/>
    </source>
</evidence>
<protein>
    <recommendedName>
        <fullName evidence="1">DUF7587 domain-containing protein</fullName>
    </recommendedName>
</protein>
<name>A0A6A5Y969_9PLEO</name>
<feature type="domain" description="DUF7587" evidence="1">
    <location>
        <begin position="81"/>
        <end position="225"/>
    </location>
</feature>
<dbReference type="Proteomes" id="UP000799778">
    <property type="component" value="Unassembled WGS sequence"/>
</dbReference>
<reference evidence="2" key="1">
    <citation type="journal article" date="2020" name="Stud. Mycol.">
        <title>101 Dothideomycetes genomes: a test case for predicting lifestyles and emergence of pathogens.</title>
        <authorList>
            <person name="Haridas S."/>
            <person name="Albert R."/>
            <person name="Binder M."/>
            <person name="Bloem J."/>
            <person name="Labutti K."/>
            <person name="Salamov A."/>
            <person name="Andreopoulos B."/>
            <person name="Baker S."/>
            <person name="Barry K."/>
            <person name="Bills G."/>
            <person name="Bluhm B."/>
            <person name="Cannon C."/>
            <person name="Castanera R."/>
            <person name="Culley D."/>
            <person name="Daum C."/>
            <person name="Ezra D."/>
            <person name="Gonzalez J."/>
            <person name="Henrissat B."/>
            <person name="Kuo A."/>
            <person name="Liang C."/>
            <person name="Lipzen A."/>
            <person name="Lutzoni F."/>
            <person name="Magnuson J."/>
            <person name="Mondo S."/>
            <person name="Nolan M."/>
            <person name="Ohm R."/>
            <person name="Pangilinan J."/>
            <person name="Park H.-J."/>
            <person name="Ramirez L."/>
            <person name="Alfaro M."/>
            <person name="Sun H."/>
            <person name="Tritt A."/>
            <person name="Yoshinaga Y."/>
            <person name="Zwiers L.-H."/>
            <person name="Turgeon B."/>
            <person name="Goodwin S."/>
            <person name="Spatafora J."/>
            <person name="Crous P."/>
            <person name="Grigoriev I."/>
        </authorList>
    </citation>
    <scope>NUCLEOTIDE SEQUENCE</scope>
    <source>
        <strain evidence="2">CBS 175.79</strain>
    </source>
</reference>
<evidence type="ECO:0000313" key="2">
    <source>
        <dbReference type="EMBL" id="KAF2021783.1"/>
    </source>
</evidence>
<dbReference type="InterPro" id="IPR056009">
    <property type="entry name" value="DUF7587"/>
</dbReference>
<proteinExistence type="predicted"/>
<gene>
    <name evidence="2" type="ORF">BU24DRAFT_417404</name>
</gene>
<sequence>MHRNEGLVSETDRLAYLRGDFARSSSLHTPRSTSSPWSGRRILYIDDHEGFSDVEIGPSPTFSFSSESNDTVVVGRSDFNLAFRVWCEDTSYTQYDEALGFRANRYIGCVHVPDPIDPETQPDLFYNEVASHISKTGGASSRFISVVSSFIQLLKIAEEKGENSKIAAIDLDRIPDRSAYRAYDVVKELRRRSLYSFRYSASAETIIYGEIPKAAILAIIDFSELKRLTPNCIVDFLKLPIFATGSVRTIVPQLREIGHHVDPNFSYACGSISRLLGLHREAASLCHIQELVSFLVDGWSLVVESDAEYLKLCADVYTQTLSSTMHDASDVAEAFIAGVKGGEENLMRFSGGSGQRRSRKRRRTS</sequence>
<dbReference type="RefSeq" id="XP_033390122.1">
    <property type="nucleotide sequence ID" value="XM_033526713.1"/>
</dbReference>
<organism evidence="2 3">
    <name type="scientific">Aaosphaeria arxii CBS 175.79</name>
    <dbReference type="NCBI Taxonomy" id="1450172"/>
    <lineage>
        <taxon>Eukaryota</taxon>
        <taxon>Fungi</taxon>
        <taxon>Dikarya</taxon>
        <taxon>Ascomycota</taxon>
        <taxon>Pezizomycotina</taxon>
        <taxon>Dothideomycetes</taxon>
        <taxon>Pleosporomycetidae</taxon>
        <taxon>Pleosporales</taxon>
        <taxon>Pleosporales incertae sedis</taxon>
        <taxon>Aaosphaeria</taxon>
    </lineage>
</organism>
<evidence type="ECO:0000259" key="1">
    <source>
        <dbReference type="Pfam" id="PF24494"/>
    </source>
</evidence>
<dbReference type="AlphaFoldDB" id="A0A6A5Y969"/>
<dbReference type="Pfam" id="PF24494">
    <property type="entry name" value="DUF7587"/>
    <property type="match status" value="1"/>
</dbReference>
<dbReference type="GeneID" id="54284110"/>
<dbReference type="EMBL" id="ML978066">
    <property type="protein sequence ID" value="KAF2021783.1"/>
    <property type="molecule type" value="Genomic_DNA"/>
</dbReference>
<accession>A0A6A5Y969</accession>
<keyword evidence="3" id="KW-1185">Reference proteome</keyword>